<evidence type="ECO:0000313" key="1">
    <source>
        <dbReference type="EMBL" id="GAL33314.1"/>
    </source>
</evidence>
<dbReference type="EMBL" id="BBMT01000003">
    <property type="protein sequence ID" value="GAL33314.1"/>
    <property type="molecule type" value="Genomic_DNA"/>
</dbReference>
<reference evidence="1 2" key="2">
    <citation type="submission" date="2014-09" db="EMBL/GenBank/DDBJ databases">
        <authorList>
            <consortium name="NBRP consortium"/>
            <person name="Sawabe T."/>
            <person name="Meirelles P."/>
            <person name="Nakanishi M."/>
            <person name="Sayaka M."/>
            <person name="Hattori M."/>
            <person name="Ohkuma M."/>
        </authorList>
    </citation>
    <scope>NUCLEOTIDE SEQUENCE [LARGE SCALE GENOMIC DNA]</scope>
    <source>
        <strain evidence="1 2">JCM 19240</strain>
    </source>
</reference>
<proteinExistence type="predicted"/>
<sequence length="49" mass="5600">MQQIKLMIAMKYLSWQTYSQDETDVLEQIIDPKQAVLAWSKGIIDTGLG</sequence>
<name>A0A090T3H5_9VIBR</name>
<evidence type="ECO:0000313" key="2">
    <source>
        <dbReference type="Proteomes" id="UP000029224"/>
    </source>
</evidence>
<dbReference type="AlphaFoldDB" id="A0A090T3H5"/>
<organism evidence="1 2">
    <name type="scientific">Vibrio maritimus</name>
    <dbReference type="NCBI Taxonomy" id="990268"/>
    <lineage>
        <taxon>Bacteria</taxon>
        <taxon>Pseudomonadati</taxon>
        <taxon>Pseudomonadota</taxon>
        <taxon>Gammaproteobacteria</taxon>
        <taxon>Vibrionales</taxon>
        <taxon>Vibrionaceae</taxon>
        <taxon>Vibrio</taxon>
    </lineage>
</organism>
<reference evidence="1 2" key="1">
    <citation type="submission" date="2014-09" db="EMBL/GenBank/DDBJ databases">
        <title>Vibrio maritimus JCM 19240. (C210) whole genome shotgun sequence.</title>
        <authorList>
            <person name="Sawabe T."/>
            <person name="Meirelles P."/>
            <person name="Nakanishi M."/>
            <person name="Sayaka M."/>
            <person name="Hattori M."/>
            <person name="Ohkuma M."/>
        </authorList>
    </citation>
    <scope>NUCLEOTIDE SEQUENCE [LARGE SCALE GENOMIC DNA]</scope>
    <source>
        <strain evidence="1 2">JCM 19240</strain>
    </source>
</reference>
<dbReference type="Proteomes" id="UP000029224">
    <property type="component" value="Unassembled WGS sequence"/>
</dbReference>
<gene>
    <name evidence="1" type="ORF">JCM19240_2010</name>
</gene>
<keyword evidence="2" id="KW-1185">Reference proteome</keyword>
<protein>
    <submittedName>
        <fullName evidence="1">Uncharacterized protein</fullName>
    </submittedName>
</protein>
<comment type="caution">
    <text evidence="1">The sequence shown here is derived from an EMBL/GenBank/DDBJ whole genome shotgun (WGS) entry which is preliminary data.</text>
</comment>
<accession>A0A090T3H5</accession>